<organism evidence="2 3">
    <name type="scientific">Mesorhizobium neociceri</name>
    <dbReference type="NCBI Taxonomy" id="1307853"/>
    <lineage>
        <taxon>Bacteria</taxon>
        <taxon>Pseudomonadati</taxon>
        <taxon>Pseudomonadota</taxon>
        <taxon>Alphaproteobacteria</taxon>
        <taxon>Hyphomicrobiales</taxon>
        <taxon>Phyllobacteriaceae</taxon>
        <taxon>Mesorhizobium</taxon>
    </lineage>
</organism>
<sequence>MPSTAIRNMHYDPATKVLSVWFVPSGSRYDYEKVEPETHAAFRAAFSKGQFFNEFIRDRYRFRLVEEGRRRAAGS</sequence>
<proteinExistence type="predicted"/>
<evidence type="ECO:0000313" key="3">
    <source>
        <dbReference type="Proteomes" id="UP000558284"/>
    </source>
</evidence>
<name>A0A838AY60_9HYPH</name>
<evidence type="ECO:0000313" key="2">
    <source>
        <dbReference type="EMBL" id="MBA1139376.1"/>
    </source>
</evidence>
<dbReference type="RefSeq" id="WP_181056054.1">
    <property type="nucleotide sequence ID" value="NZ_JACDTY010000001.1"/>
</dbReference>
<reference evidence="2 3" key="1">
    <citation type="submission" date="2020-07" db="EMBL/GenBank/DDBJ databases">
        <title>Definition of the novel symbiovar canariense within Mesorhizobium novociceri, a new species of genus Mesorhizobium nodulating Cicer canariense in the Caldera de Taburiente National Park (La Palma, Canary Islands).</title>
        <authorList>
            <person name="Leon-Barrios M."/>
            <person name="Perez-Yepez J."/>
            <person name="Flores-Felix J.D."/>
            <person name="Ramirez-Baena M.H."/>
            <person name="Pulido-Suarez L."/>
            <person name="Igual J.M."/>
            <person name="Velazquez E."/>
            <person name="Peix A."/>
        </authorList>
    </citation>
    <scope>NUCLEOTIDE SEQUENCE [LARGE SCALE GENOMIC DNA]</scope>
    <source>
        <strain evidence="2 3">CCANP35</strain>
    </source>
</reference>
<protein>
    <submittedName>
        <fullName evidence="2">KTSC domain-containing protein</fullName>
    </submittedName>
</protein>
<gene>
    <name evidence="2" type="ORF">H0241_03765</name>
</gene>
<keyword evidence="3" id="KW-1185">Reference proteome</keyword>
<dbReference type="Proteomes" id="UP000558284">
    <property type="component" value="Unassembled WGS sequence"/>
</dbReference>
<evidence type="ECO:0000259" key="1">
    <source>
        <dbReference type="Pfam" id="PF13619"/>
    </source>
</evidence>
<accession>A0A838AY60</accession>
<dbReference type="Pfam" id="PF13619">
    <property type="entry name" value="KTSC"/>
    <property type="match status" value="1"/>
</dbReference>
<feature type="domain" description="KTSC" evidence="1">
    <location>
        <begin position="3"/>
        <end position="60"/>
    </location>
</feature>
<dbReference type="EMBL" id="JACDTY010000001">
    <property type="protein sequence ID" value="MBA1139376.1"/>
    <property type="molecule type" value="Genomic_DNA"/>
</dbReference>
<comment type="caution">
    <text evidence="2">The sequence shown here is derived from an EMBL/GenBank/DDBJ whole genome shotgun (WGS) entry which is preliminary data.</text>
</comment>
<dbReference type="AlphaFoldDB" id="A0A838AY60"/>
<dbReference type="InterPro" id="IPR025309">
    <property type="entry name" value="KTSC_dom"/>
</dbReference>